<evidence type="ECO:0000256" key="5">
    <source>
        <dbReference type="ARBA" id="ARBA00022525"/>
    </source>
</evidence>
<comment type="caution">
    <text evidence="15">The sequence shown here is derived from an EMBL/GenBank/DDBJ whole genome shotgun (WGS) entry which is preliminary data.</text>
</comment>
<evidence type="ECO:0000313" key="15">
    <source>
        <dbReference type="EMBL" id="GIG75932.1"/>
    </source>
</evidence>
<dbReference type="PROSITE" id="PS51904">
    <property type="entry name" value="GLYCOSYL_HYDROL_F25_2"/>
    <property type="match status" value="1"/>
</dbReference>
<dbReference type="Gene3D" id="3.20.20.80">
    <property type="entry name" value="Glycosidases"/>
    <property type="match status" value="1"/>
</dbReference>
<dbReference type="SUPFAM" id="SSF51445">
    <property type="entry name" value="(Trans)glycosidases"/>
    <property type="match status" value="1"/>
</dbReference>
<dbReference type="Proteomes" id="UP000653674">
    <property type="component" value="Unassembled WGS sequence"/>
</dbReference>
<dbReference type="Pfam" id="PF13517">
    <property type="entry name" value="FG-GAP_3"/>
    <property type="match status" value="1"/>
</dbReference>
<evidence type="ECO:0000256" key="10">
    <source>
        <dbReference type="ARBA" id="ARBA00023157"/>
    </source>
</evidence>
<comment type="similarity">
    <text evidence="3 13">Belongs to the glycosyl hydrolase 25 family.</text>
</comment>
<evidence type="ECO:0000256" key="7">
    <source>
        <dbReference type="ARBA" id="ARBA00022638"/>
    </source>
</evidence>
<evidence type="ECO:0000256" key="4">
    <source>
        <dbReference type="ARBA" id="ARBA00012732"/>
    </source>
</evidence>
<dbReference type="InterPro" id="IPR008270">
    <property type="entry name" value="Glyco_hydro_25_AS"/>
</dbReference>
<keyword evidence="7" id="KW-0081">Bacteriolytic enzyme</keyword>
<comment type="function">
    <text evidence="12">This enzyme has both lysozyme (acetylmuramidase) and diacetylmuramidase activities.</text>
</comment>
<dbReference type="PANTHER" id="PTHR34135:SF2">
    <property type="entry name" value="LYSOZYME"/>
    <property type="match status" value="1"/>
</dbReference>
<keyword evidence="8" id="KW-0732">Signal</keyword>
<name>A0A8J3PNF2_9ACTN</name>
<keyword evidence="5" id="KW-0964">Secreted</keyword>
<protein>
    <recommendedName>
        <fullName evidence="4 13">Lysozyme</fullName>
        <ecNumber evidence="4 13">3.2.1.17</ecNumber>
    </recommendedName>
</protein>
<evidence type="ECO:0000256" key="6">
    <source>
        <dbReference type="ARBA" id="ARBA00022529"/>
    </source>
</evidence>
<dbReference type="SMART" id="SM00641">
    <property type="entry name" value="Glyco_25"/>
    <property type="match status" value="1"/>
</dbReference>
<evidence type="ECO:0000256" key="3">
    <source>
        <dbReference type="ARBA" id="ARBA00010646"/>
    </source>
</evidence>
<dbReference type="InterPro" id="IPR002053">
    <property type="entry name" value="Glyco_hydro_25"/>
</dbReference>
<evidence type="ECO:0000256" key="1">
    <source>
        <dbReference type="ARBA" id="ARBA00000632"/>
    </source>
</evidence>
<evidence type="ECO:0000256" key="14">
    <source>
        <dbReference type="SAM" id="MobiDB-lite"/>
    </source>
</evidence>
<dbReference type="FunFam" id="3.20.20.80:FF:000060">
    <property type="entry name" value="Lysozyme M1"/>
    <property type="match status" value="1"/>
</dbReference>
<dbReference type="GO" id="GO:0009253">
    <property type="term" value="P:peptidoglycan catabolic process"/>
    <property type="evidence" value="ECO:0007669"/>
    <property type="project" value="InterPro"/>
</dbReference>
<keyword evidence="10" id="KW-1015">Disulfide bond</keyword>
<evidence type="ECO:0000256" key="11">
    <source>
        <dbReference type="ARBA" id="ARBA00023295"/>
    </source>
</evidence>
<evidence type="ECO:0000256" key="8">
    <source>
        <dbReference type="ARBA" id="ARBA00022729"/>
    </source>
</evidence>
<dbReference type="GO" id="GO:0003796">
    <property type="term" value="F:lysozyme activity"/>
    <property type="evidence" value="ECO:0007669"/>
    <property type="project" value="UniProtKB-EC"/>
</dbReference>
<dbReference type="GO" id="GO:0042742">
    <property type="term" value="P:defense response to bacterium"/>
    <property type="evidence" value="ECO:0007669"/>
    <property type="project" value="UniProtKB-KW"/>
</dbReference>
<dbReference type="InterPro" id="IPR017853">
    <property type="entry name" value="GH"/>
</dbReference>
<dbReference type="SUPFAM" id="SSF69318">
    <property type="entry name" value="Integrin alpha N-terminal domain"/>
    <property type="match status" value="1"/>
</dbReference>
<sequence>MNASPASAKGPDVPGNGGSAHAGVDPATGVSAADPRFSAAAAPAGYPVTGIDVSSWQGNVDWNQVAAAGAKFAYVKATEGTSYVNPYFNSQYNGAKSAGLYVGAYVFARPDSPDSVAQADFFIDHSQFAYDGKTLPLMLDLEWPYKNSAGNYVAPYPCWGLSPSAMVSWIRSFVTRIWQRTGKQTLIYTNTNWWNPCTGSNSSFGDQLLFIAHYSSTPPSTLPAGWPRWTIWQYSSSGSLPGDQNVFNGSLADLAALAAQPAPKFTTSGDFNGDGKADLAFFYDYGNNYVSLWTMTARSTGGFDPPVLRWYSPYWGANNTKFMASRDFNGDGKADIGLFYHYGGNHVSFWTFSANANGDGGFSGPDLRWDGPYWGPSTKFMAMGDFNGDGKGDVGLFYYYGNRVALWTLSANASGDGGFSGPAMRWDSPYWGPNTTFMASGDFNGDLKADIGLFYSYGGNRVALWTLSANASGDGGFAGPVMRWDNPYWGPNTSFMTSGNADGDGKADIGLFYSYGGNRVGVWTLSANASGDGGFSGPVLRWDNPHWGPYTRSMAMGNYTGATRDDVALLFDYGRGHVGLWALSPDAASGYNPPVSQWDSAG</sequence>
<dbReference type="AlphaFoldDB" id="A0A8J3PNF2"/>
<dbReference type="GO" id="GO:0005576">
    <property type="term" value="C:extracellular region"/>
    <property type="evidence" value="ECO:0007669"/>
    <property type="project" value="UniProtKB-SubCell"/>
</dbReference>
<evidence type="ECO:0000256" key="13">
    <source>
        <dbReference type="RuleBase" id="RU361176"/>
    </source>
</evidence>
<keyword evidence="11 13" id="KW-0326">Glycosidase</keyword>
<dbReference type="InterPro" id="IPR018077">
    <property type="entry name" value="Glyco_hydro_fam25_subgr"/>
</dbReference>
<feature type="region of interest" description="Disordered" evidence="14">
    <location>
        <begin position="1"/>
        <end position="27"/>
    </location>
</feature>
<comment type="subcellular location">
    <subcellularLocation>
        <location evidence="2">Secreted</location>
    </subcellularLocation>
</comment>
<dbReference type="PANTHER" id="PTHR34135">
    <property type="entry name" value="LYSOZYME"/>
    <property type="match status" value="1"/>
</dbReference>
<gene>
    <name evidence="15" type="ORF">Pfl04_43360</name>
</gene>
<dbReference type="GO" id="GO:0016998">
    <property type="term" value="P:cell wall macromolecule catabolic process"/>
    <property type="evidence" value="ECO:0007669"/>
    <property type="project" value="InterPro"/>
</dbReference>
<dbReference type="PROSITE" id="PS00953">
    <property type="entry name" value="GLYCOSYL_HYDROL_F25_1"/>
    <property type="match status" value="1"/>
</dbReference>
<organism evidence="15 16">
    <name type="scientific">Planosporangium flavigriseum</name>
    <dbReference type="NCBI Taxonomy" id="373681"/>
    <lineage>
        <taxon>Bacteria</taxon>
        <taxon>Bacillati</taxon>
        <taxon>Actinomycetota</taxon>
        <taxon>Actinomycetes</taxon>
        <taxon>Micromonosporales</taxon>
        <taxon>Micromonosporaceae</taxon>
        <taxon>Planosporangium</taxon>
    </lineage>
</organism>
<evidence type="ECO:0000256" key="12">
    <source>
        <dbReference type="ARBA" id="ARBA00055588"/>
    </source>
</evidence>
<keyword evidence="9 13" id="KW-0378">Hydrolase</keyword>
<comment type="catalytic activity">
    <reaction evidence="1 13">
        <text>Hydrolysis of (1-&gt;4)-beta-linkages between N-acetylmuramic acid and N-acetyl-D-glucosamine residues in a peptidoglycan and between N-acetyl-D-glucosamine residues in chitodextrins.</text>
        <dbReference type="EC" id="3.2.1.17"/>
    </reaction>
</comment>
<dbReference type="Pfam" id="PF01183">
    <property type="entry name" value="Glyco_hydro_25"/>
    <property type="match status" value="1"/>
</dbReference>
<keyword evidence="16" id="KW-1185">Reference proteome</keyword>
<keyword evidence="6" id="KW-0929">Antimicrobial</keyword>
<dbReference type="InterPro" id="IPR013517">
    <property type="entry name" value="FG-GAP"/>
</dbReference>
<accession>A0A8J3PNF2</accession>
<dbReference type="Gene3D" id="2.40.128.340">
    <property type="match status" value="3"/>
</dbReference>
<evidence type="ECO:0000256" key="9">
    <source>
        <dbReference type="ARBA" id="ARBA00022801"/>
    </source>
</evidence>
<dbReference type="EMBL" id="BONU01000040">
    <property type="protein sequence ID" value="GIG75932.1"/>
    <property type="molecule type" value="Genomic_DNA"/>
</dbReference>
<proteinExistence type="inferred from homology"/>
<dbReference type="GO" id="GO:0016052">
    <property type="term" value="P:carbohydrate catabolic process"/>
    <property type="evidence" value="ECO:0007669"/>
    <property type="project" value="TreeGrafter"/>
</dbReference>
<reference evidence="15" key="1">
    <citation type="submission" date="2021-01" db="EMBL/GenBank/DDBJ databases">
        <title>Whole genome shotgun sequence of Planosporangium flavigriseum NBRC 105377.</title>
        <authorList>
            <person name="Komaki H."/>
            <person name="Tamura T."/>
        </authorList>
    </citation>
    <scope>NUCLEOTIDE SEQUENCE</scope>
    <source>
        <strain evidence="15">NBRC 105377</strain>
    </source>
</reference>
<evidence type="ECO:0000256" key="2">
    <source>
        <dbReference type="ARBA" id="ARBA00004613"/>
    </source>
</evidence>
<dbReference type="InterPro" id="IPR028994">
    <property type="entry name" value="Integrin_alpha_N"/>
</dbReference>
<evidence type="ECO:0000313" key="16">
    <source>
        <dbReference type="Proteomes" id="UP000653674"/>
    </source>
</evidence>
<dbReference type="EC" id="3.2.1.17" evidence="4 13"/>
<dbReference type="GO" id="GO:0031640">
    <property type="term" value="P:killing of cells of another organism"/>
    <property type="evidence" value="ECO:0007669"/>
    <property type="project" value="UniProtKB-KW"/>
</dbReference>